<accession>A0A286GSL6</accession>
<proteinExistence type="predicted"/>
<keyword evidence="2" id="KW-1185">Reference proteome</keyword>
<dbReference type="AlphaFoldDB" id="A0A286GSL6"/>
<reference evidence="2" key="1">
    <citation type="submission" date="2017-09" db="EMBL/GenBank/DDBJ databases">
        <authorList>
            <person name="Varghese N."/>
            <person name="Submissions S."/>
        </authorList>
    </citation>
    <scope>NUCLEOTIDE SEQUENCE [LARGE SCALE GENOMIC DNA]</scope>
    <source>
        <strain evidence="2">DSM 29961</strain>
    </source>
</reference>
<gene>
    <name evidence="1" type="ORF">SAMN06269250_6134</name>
</gene>
<protein>
    <submittedName>
        <fullName evidence="1">Uncharacterized protein</fullName>
    </submittedName>
</protein>
<evidence type="ECO:0000313" key="2">
    <source>
        <dbReference type="Proteomes" id="UP000219452"/>
    </source>
</evidence>
<name>A0A286GSL6_9BACT</name>
<sequence>MLTINSQFMDRLVKLRMKQPKRIIREMVAAVLLDQLNRIGGPN</sequence>
<organism evidence="1 2">
    <name type="scientific">Spirosoma fluviale</name>
    <dbReference type="NCBI Taxonomy" id="1597977"/>
    <lineage>
        <taxon>Bacteria</taxon>
        <taxon>Pseudomonadati</taxon>
        <taxon>Bacteroidota</taxon>
        <taxon>Cytophagia</taxon>
        <taxon>Cytophagales</taxon>
        <taxon>Cytophagaceae</taxon>
        <taxon>Spirosoma</taxon>
    </lineage>
</organism>
<dbReference type="EMBL" id="OCNH01000008">
    <property type="protein sequence ID" value="SOD98528.1"/>
    <property type="molecule type" value="Genomic_DNA"/>
</dbReference>
<evidence type="ECO:0000313" key="1">
    <source>
        <dbReference type="EMBL" id="SOD98528.1"/>
    </source>
</evidence>
<dbReference type="Proteomes" id="UP000219452">
    <property type="component" value="Unassembled WGS sequence"/>
</dbReference>